<reference evidence="1 2" key="1">
    <citation type="submission" date="2018-09" db="EMBL/GenBank/DDBJ databases">
        <title>Persistent metagenomic signatures of early life antibiotic treatment in the infant gut microbiota and resistome.</title>
        <authorList>
            <person name="Gasparrini A.J."/>
        </authorList>
    </citation>
    <scope>NUCLEOTIDE SEQUENCE [LARGE SCALE GENOMIC DNA]</scope>
    <source>
        <strain evidence="1 2">T0181B.E-10</strain>
    </source>
</reference>
<dbReference type="Proteomes" id="UP000460654">
    <property type="component" value="Unassembled WGS sequence"/>
</dbReference>
<organism evidence="1 2">
    <name type="scientific">Escherichia coli</name>
    <dbReference type="NCBI Taxonomy" id="562"/>
    <lineage>
        <taxon>Bacteria</taxon>
        <taxon>Pseudomonadati</taxon>
        <taxon>Pseudomonadota</taxon>
        <taxon>Gammaproteobacteria</taxon>
        <taxon>Enterobacterales</taxon>
        <taxon>Enterobacteriaceae</taxon>
        <taxon>Escherichia</taxon>
    </lineage>
</organism>
<proteinExistence type="predicted"/>
<comment type="caution">
    <text evidence="1">The sequence shown here is derived from an EMBL/GenBank/DDBJ whole genome shotgun (WGS) entry which is preliminary data.</text>
</comment>
<dbReference type="EMBL" id="QYOH01000001">
    <property type="protein sequence ID" value="TXU38269.1"/>
    <property type="molecule type" value="Genomic_DNA"/>
</dbReference>
<dbReference type="AlphaFoldDB" id="A0A8T9CYM3"/>
<evidence type="ECO:0000313" key="2">
    <source>
        <dbReference type="Proteomes" id="UP000460654"/>
    </source>
</evidence>
<accession>A0A8T9CYM3</accession>
<evidence type="ECO:0000313" key="1">
    <source>
        <dbReference type="EMBL" id="TXU38269.1"/>
    </source>
</evidence>
<protein>
    <submittedName>
        <fullName evidence="1">Uncharacterized protein</fullName>
    </submittedName>
</protein>
<name>A0A8T9CYM3_ECOLX</name>
<sequence length="75" mass="8264">MRQFDHIVPLGASDLLKKVAIAANSLAASLSSFYFQAQEQIILTTCPLITTPAGYYCLCKMLSTLHPVIYQLLCN</sequence>
<gene>
    <name evidence="1" type="ORF">D4N09_02055</name>
</gene>